<dbReference type="InterPro" id="IPR009057">
    <property type="entry name" value="Homeodomain-like_sf"/>
</dbReference>
<dbReference type="OrthoDB" id="2350934at2759"/>
<evidence type="ECO:0000313" key="2">
    <source>
        <dbReference type="Proteomes" id="UP000799429"/>
    </source>
</evidence>
<dbReference type="CDD" id="cd00167">
    <property type="entry name" value="SANT"/>
    <property type="match status" value="1"/>
</dbReference>
<accession>A0A9P4S2W5</accession>
<keyword evidence="2" id="KW-1185">Reference proteome</keyword>
<dbReference type="Gene3D" id="1.10.10.60">
    <property type="entry name" value="Homeodomain-like"/>
    <property type="match status" value="1"/>
</dbReference>
<sequence length="206" mass="22884">MAKLANPSPASLIPFVSPSGYPSSRLQDRSINYSLSIANSDGDTTCASYNIANQLHAHTPSAVSPNGPGNEVIHYCRFTVPKETEVTVTIVRCPHGSAFLTEGVTDAQRHNVTKISPDRYLWIQARATCGEKPLSRRRGRPRRRIRELWTEQEIECMKKIKNNVTEGNGMDWDSICKKFPGRTGPAVKTRYLLNAMLLNLANEKGS</sequence>
<dbReference type="Proteomes" id="UP000799429">
    <property type="component" value="Unassembled WGS sequence"/>
</dbReference>
<evidence type="ECO:0000313" key="1">
    <source>
        <dbReference type="EMBL" id="KAF2834185.1"/>
    </source>
</evidence>
<dbReference type="EMBL" id="MU006126">
    <property type="protein sequence ID" value="KAF2834185.1"/>
    <property type="molecule type" value="Genomic_DNA"/>
</dbReference>
<reference evidence="1" key="1">
    <citation type="journal article" date="2020" name="Stud. Mycol.">
        <title>101 Dothideomycetes genomes: a test case for predicting lifestyles and emergence of pathogens.</title>
        <authorList>
            <person name="Haridas S."/>
            <person name="Albert R."/>
            <person name="Binder M."/>
            <person name="Bloem J."/>
            <person name="Labutti K."/>
            <person name="Salamov A."/>
            <person name="Andreopoulos B."/>
            <person name="Baker S."/>
            <person name="Barry K."/>
            <person name="Bills G."/>
            <person name="Bluhm B."/>
            <person name="Cannon C."/>
            <person name="Castanera R."/>
            <person name="Culley D."/>
            <person name="Daum C."/>
            <person name="Ezra D."/>
            <person name="Gonzalez J."/>
            <person name="Henrissat B."/>
            <person name="Kuo A."/>
            <person name="Liang C."/>
            <person name="Lipzen A."/>
            <person name="Lutzoni F."/>
            <person name="Magnuson J."/>
            <person name="Mondo S."/>
            <person name="Nolan M."/>
            <person name="Ohm R."/>
            <person name="Pangilinan J."/>
            <person name="Park H.-J."/>
            <person name="Ramirez L."/>
            <person name="Alfaro M."/>
            <person name="Sun H."/>
            <person name="Tritt A."/>
            <person name="Yoshinaga Y."/>
            <person name="Zwiers L.-H."/>
            <person name="Turgeon B."/>
            <person name="Goodwin S."/>
            <person name="Spatafora J."/>
            <person name="Crous P."/>
            <person name="Grigoriev I."/>
        </authorList>
    </citation>
    <scope>NUCLEOTIDE SEQUENCE</scope>
    <source>
        <strain evidence="1">CBS 101060</strain>
    </source>
</reference>
<gene>
    <name evidence="1" type="ORF">M501DRAFT_990497</name>
</gene>
<dbReference type="InterPro" id="IPR001005">
    <property type="entry name" value="SANT/Myb"/>
</dbReference>
<dbReference type="AlphaFoldDB" id="A0A9P4S2W5"/>
<proteinExistence type="predicted"/>
<evidence type="ECO:0008006" key="3">
    <source>
        <dbReference type="Google" id="ProtNLM"/>
    </source>
</evidence>
<organism evidence="1 2">
    <name type="scientific">Patellaria atrata CBS 101060</name>
    <dbReference type="NCBI Taxonomy" id="1346257"/>
    <lineage>
        <taxon>Eukaryota</taxon>
        <taxon>Fungi</taxon>
        <taxon>Dikarya</taxon>
        <taxon>Ascomycota</taxon>
        <taxon>Pezizomycotina</taxon>
        <taxon>Dothideomycetes</taxon>
        <taxon>Dothideomycetes incertae sedis</taxon>
        <taxon>Patellariales</taxon>
        <taxon>Patellariaceae</taxon>
        <taxon>Patellaria</taxon>
    </lineage>
</organism>
<comment type="caution">
    <text evidence="1">The sequence shown here is derived from an EMBL/GenBank/DDBJ whole genome shotgun (WGS) entry which is preliminary data.</text>
</comment>
<name>A0A9P4S2W5_9PEZI</name>
<dbReference type="SUPFAM" id="SSF46689">
    <property type="entry name" value="Homeodomain-like"/>
    <property type="match status" value="1"/>
</dbReference>
<protein>
    <recommendedName>
        <fullName evidence="3">Myb-like domain-containing protein</fullName>
    </recommendedName>
</protein>